<dbReference type="InterPro" id="IPR040598">
    <property type="entry name" value="NIP7_N"/>
</dbReference>
<proteinExistence type="inferred from homology"/>
<dbReference type="InterPro" id="IPR016686">
    <property type="entry name" value="Ribosomal_synth_fac_NIP7"/>
</dbReference>
<dbReference type="Gene3D" id="2.30.130.10">
    <property type="entry name" value="PUA domain"/>
    <property type="match status" value="1"/>
</dbReference>
<evidence type="ECO:0000313" key="8">
    <source>
        <dbReference type="EMBL" id="CAE4666559.1"/>
    </source>
</evidence>
<comment type="subunit">
    <text evidence="6">Interacts with pre-ribosome complex.</text>
</comment>
<dbReference type="SUPFAM" id="SSF88697">
    <property type="entry name" value="PUA domain-like"/>
    <property type="match status" value="1"/>
</dbReference>
<dbReference type="GO" id="GO:0005730">
    <property type="term" value="C:nucleolus"/>
    <property type="evidence" value="ECO:0007669"/>
    <property type="project" value="UniProtKB-SubCell"/>
</dbReference>
<comment type="function">
    <text evidence="6">Required for proper 27S pre-rRNA processing and 60S ribosome subunit assembly.</text>
</comment>
<reference evidence="8" key="1">
    <citation type="submission" date="2021-01" db="EMBL/GenBank/DDBJ databases">
        <authorList>
            <person name="Corre E."/>
            <person name="Pelletier E."/>
            <person name="Niang G."/>
            <person name="Scheremetjew M."/>
            <person name="Finn R."/>
            <person name="Kale V."/>
            <person name="Holt S."/>
            <person name="Cochrane G."/>
            <person name="Meng A."/>
            <person name="Brown T."/>
            <person name="Cohen L."/>
        </authorList>
    </citation>
    <scope>NUCLEOTIDE SEQUENCE</scope>
    <source>
        <strain evidence="8">GSO104</strain>
    </source>
</reference>
<dbReference type="InterPro" id="IPR005155">
    <property type="entry name" value="UPF0113_PUA"/>
</dbReference>
<evidence type="ECO:0000256" key="6">
    <source>
        <dbReference type="PIRNR" id="PIRNR017190"/>
    </source>
</evidence>
<gene>
    <name evidence="8" type="ORF">DBRI00130_LOCUS43173</name>
</gene>
<dbReference type="CDD" id="cd21146">
    <property type="entry name" value="Nip7_N_euk"/>
    <property type="match status" value="1"/>
</dbReference>
<dbReference type="Pfam" id="PF03657">
    <property type="entry name" value="UPF0113"/>
    <property type="match status" value="1"/>
</dbReference>
<accession>A0A6U3ZD71</accession>
<organism evidence="8">
    <name type="scientific">Ditylum brightwellii</name>
    <dbReference type="NCBI Taxonomy" id="49249"/>
    <lineage>
        <taxon>Eukaryota</taxon>
        <taxon>Sar</taxon>
        <taxon>Stramenopiles</taxon>
        <taxon>Ochrophyta</taxon>
        <taxon>Bacillariophyta</taxon>
        <taxon>Mediophyceae</taxon>
        <taxon>Lithodesmiophycidae</taxon>
        <taxon>Lithodesmiales</taxon>
        <taxon>Lithodesmiaceae</taxon>
        <taxon>Ditylum</taxon>
    </lineage>
</organism>
<protein>
    <recommendedName>
        <fullName evidence="6">60S ribosome subunit biogenesis protein NIP7 homolog</fullName>
    </recommendedName>
</protein>
<dbReference type="InterPro" id="IPR036974">
    <property type="entry name" value="PUA_sf"/>
</dbReference>
<dbReference type="CDD" id="cd21151">
    <property type="entry name" value="PUA_Nip7-like"/>
    <property type="match status" value="1"/>
</dbReference>
<dbReference type="GO" id="GO:0042255">
    <property type="term" value="P:ribosome assembly"/>
    <property type="evidence" value="ECO:0007669"/>
    <property type="project" value="InterPro"/>
</dbReference>
<dbReference type="GO" id="GO:0003723">
    <property type="term" value="F:RNA binding"/>
    <property type="evidence" value="ECO:0007669"/>
    <property type="project" value="UniProtKB-KW"/>
</dbReference>
<sequence>MRPLTEEETKTLFTKLVEYMGRNVERLINREDERHCFRLVKDRVYYVSEKVMKASTTISRDDLLHVGTCLGKFTKTGKFRLHITALEYLSQYCKYKVWLKPSAEMSFLYGNHITKSGMARITESTPQYAGVIVYNAHDVPLGFGVAAQSTDKCRELEPMGNVVLHRADVGEYLRGVEDDMF</sequence>
<dbReference type="FunFam" id="3.10.450.220:FF:000001">
    <property type="entry name" value="60S ribosome subunit biogenesis protein NIP7 homolog"/>
    <property type="match status" value="1"/>
</dbReference>
<evidence type="ECO:0000256" key="1">
    <source>
        <dbReference type="ARBA" id="ARBA00004604"/>
    </source>
</evidence>
<dbReference type="PIRSF" id="PIRSF017190">
    <property type="entry name" value="Rbsml_synth_fac_NIP7"/>
    <property type="match status" value="1"/>
</dbReference>
<dbReference type="Pfam" id="PF17833">
    <property type="entry name" value="pre-PUA_NIP7"/>
    <property type="match status" value="1"/>
</dbReference>
<dbReference type="SUPFAM" id="SSF88802">
    <property type="entry name" value="Pre-PUA domain"/>
    <property type="match status" value="1"/>
</dbReference>
<dbReference type="FunFam" id="2.30.130.10:FF:000002">
    <property type="entry name" value="60S ribosome subunit biogenesis protein NIP7 homolog"/>
    <property type="match status" value="1"/>
</dbReference>
<dbReference type="EMBL" id="HBNS01060005">
    <property type="protein sequence ID" value="CAE4666559.1"/>
    <property type="molecule type" value="Transcribed_RNA"/>
</dbReference>
<keyword evidence="5 6" id="KW-0539">Nucleus</keyword>
<keyword evidence="4 6" id="KW-0694">RNA-binding</keyword>
<dbReference type="InterPro" id="IPR002478">
    <property type="entry name" value="PUA"/>
</dbReference>
<name>A0A6U3ZD71_9STRA</name>
<comment type="similarity">
    <text evidence="2 6">Belongs to the NIP7 family.</text>
</comment>
<dbReference type="InterPro" id="IPR055359">
    <property type="entry name" value="Nip7_N_euk"/>
</dbReference>
<dbReference type="InterPro" id="IPR015947">
    <property type="entry name" value="PUA-like_sf"/>
</dbReference>
<dbReference type="AlphaFoldDB" id="A0A6U3ZD71"/>
<evidence type="ECO:0000259" key="7">
    <source>
        <dbReference type="SMART" id="SM00359"/>
    </source>
</evidence>
<dbReference type="PANTHER" id="PTHR23415">
    <property type="entry name" value="CYCLIN-DEPENDENT KINASES REGULATORY SUBUNIT/60S RIBOSOME SUBUNIT BIOGENESIS PROTEIN NIP7"/>
    <property type="match status" value="1"/>
</dbReference>
<keyword evidence="3 6" id="KW-0690">Ribosome biogenesis</keyword>
<feature type="domain" description="PUA" evidence="7">
    <location>
        <begin position="95"/>
        <end position="170"/>
    </location>
</feature>
<dbReference type="SMART" id="SM00359">
    <property type="entry name" value="PUA"/>
    <property type="match status" value="1"/>
</dbReference>
<dbReference type="Gene3D" id="3.10.450.220">
    <property type="match status" value="1"/>
</dbReference>
<evidence type="ECO:0000256" key="3">
    <source>
        <dbReference type="ARBA" id="ARBA00022517"/>
    </source>
</evidence>
<evidence type="ECO:0000256" key="4">
    <source>
        <dbReference type="ARBA" id="ARBA00022884"/>
    </source>
</evidence>
<comment type="subcellular location">
    <subcellularLocation>
        <location evidence="1">Nucleus</location>
        <location evidence="1">Nucleolus</location>
    </subcellularLocation>
</comment>
<dbReference type="PROSITE" id="PS50890">
    <property type="entry name" value="PUA"/>
    <property type="match status" value="1"/>
</dbReference>
<evidence type="ECO:0000256" key="2">
    <source>
        <dbReference type="ARBA" id="ARBA00009895"/>
    </source>
</evidence>
<evidence type="ECO:0000256" key="5">
    <source>
        <dbReference type="ARBA" id="ARBA00023242"/>
    </source>
</evidence>